<dbReference type="Proteomes" id="UP000553632">
    <property type="component" value="Unassembled WGS sequence"/>
</dbReference>
<sequence length="1295" mass="140850">MQRSVSAEYPNLEKGLHREKQGARRYIKPTWTRTSRSCKRPQRAPLGEKIAFDEDGFPCLYRPRLTRMGKLARSRYSPPSYGPFPDGGKWKGSADFLSTMSSTTGGSLQWRAITSTRGTEGYSSTPSSSGHVALPSTSLGTIIDSTVMSVEESLLDSTPPLVQTPPRGCRIRPSVVTEAFGCNHHPTEWQENALGYLLSNNSRTLEGKLAAAATLWSFEGSTNWEAVLVPYQCVETLGRLPTPEEGAALGYSLQNLCDEMCGATAFPGRERLGVNIVYVCCGMGRERAPITSSVITQFATEQSHGGSIPTLLWWPSLFIPSDVPPVDAALMISLAIQSSTHILVIVDGSPSIRLDDELRAVASMRQKATIVEIRSTDEGGQKVLGTGISRRIHLDKNPYTSRLWVLRSEGVAAHEEEVAAALRRLSKARFSYGEGTARERDAMVLSVWVRQFGHPAHRGRGAVSGHLLPPCPPGRSTGRRPEGTLAVTLVLGGPTDDIKTAGPMMTTKITAVISGYDLHKAQLRLSLPRLDPTSSGQLRMKIRSISERAEEETPRREGTQERMNVRVKWDDFYKLCVDRAFLHAYPTQVHSAVAHSRLDLPYVADLIGSDGGLLHKCCLLDNPTPLLMLLLGGPEGEAGFDELDDLKSPALRPGVAKLLGDFDGDGLTPLDVALTRGDHEACDILRRAGGRTSRRFAMEELPLHLSRAVSEGRVALVEFILSNHLCNPNVLCLVPPDSPLWAAVVEASTTSPPSAVYAPPVYAMVNLAQSLSDAEGFAECSTYHYSKGRGACTVDGTLDHAYYLSSDRKARRSVRRAVEGAFFRKGEVFDRLKEMLMPFCRAGCDFKEEAVVSMRGGEANVMRKVASGGRPQLTVPLLSLAVAAGMTRLSRALIEVAKCTPDSADASDMSSSLLLKEAVMEGRLTMTRILVNSRKGVIDPADCRDTKGDSPTFWLLRDPNFIKPGPGQWLMAEMLETLVEGGKARSRKELVDSLDASGFAALHYLCALSSIGGIARDCFVKSMPTETLQGSEHLVNLLLDTKAEVDIPSRRSGLTALHLSGCRVAVIDTLLRHKANVKACDTQGRAALHLAVRAVNYCPPRVPDALDEDPTACVELLIRHKASVAAADHRGYTPLHTVCSIPPSSLSDQTACVDVAELLMKHAAPIDAEDSAAFTPIAVASRTGLHEVVSCIARWQPSAVTFRNKMRSDITCLHVATTPSTVDALMKWKADINATTQPEERTPLHVHCKAGRADVVDALIRHKAQVEAVDQRGKRPIDYCNDEVTRRILASAIED</sequence>
<gene>
    <name evidence="5" type="ORF">FOZ63_014024</name>
</gene>
<evidence type="ECO:0000313" key="6">
    <source>
        <dbReference type="Proteomes" id="UP000553632"/>
    </source>
</evidence>
<dbReference type="PROSITE" id="PS50297">
    <property type="entry name" value="ANK_REP_REGION"/>
    <property type="match status" value="1"/>
</dbReference>
<protein>
    <recommendedName>
        <fullName evidence="7">Ankyrin Repeat Protein</fullName>
    </recommendedName>
</protein>
<evidence type="ECO:0000256" key="4">
    <source>
        <dbReference type="SAM" id="MobiDB-lite"/>
    </source>
</evidence>
<keyword evidence="6" id="KW-1185">Reference proteome</keyword>
<proteinExistence type="predicted"/>
<name>A0A7J6TVC9_PEROL</name>
<evidence type="ECO:0000256" key="2">
    <source>
        <dbReference type="ARBA" id="ARBA00023043"/>
    </source>
</evidence>
<dbReference type="SUPFAM" id="SSF48403">
    <property type="entry name" value="Ankyrin repeat"/>
    <property type="match status" value="1"/>
</dbReference>
<dbReference type="Pfam" id="PF00023">
    <property type="entry name" value="Ank"/>
    <property type="match status" value="1"/>
</dbReference>
<dbReference type="EMBL" id="JABANO010008030">
    <property type="protein sequence ID" value="KAF4749188.1"/>
    <property type="molecule type" value="Genomic_DNA"/>
</dbReference>
<evidence type="ECO:0000256" key="1">
    <source>
        <dbReference type="ARBA" id="ARBA00022737"/>
    </source>
</evidence>
<evidence type="ECO:0008006" key="7">
    <source>
        <dbReference type="Google" id="ProtNLM"/>
    </source>
</evidence>
<dbReference type="Gene3D" id="1.25.40.20">
    <property type="entry name" value="Ankyrin repeat-containing domain"/>
    <property type="match status" value="3"/>
</dbReference>
<evidence type="ECO:0000256" key="3">
    <source>
        <dbReference type="PROSITE-ProRule" id="PRU00023"/>
    </source>
</evidence>
<feature type="repeat" description="ANK" evidence="3">
    <location>
        <begin position="1239"/>
        <end position="1271"/>
    </location>
</feature>
<dbReference type="PROSITE" id="PS50088">
    <property type="entry name" value="ANK_REPEAT"/>
    <property type="match status" value="1"/>
</dbReference>
<dbReference type="PANTHER" id="PTHR24198:SF165">
    <property type="entry name" value="ANKYRIN REPEAT-CONTAINING PROTEIN-RELATED"/>
    <property type="match status" value="1"/>
</dbReference>
<dbReference type="PANTHER" id="PTHR24198">
    <property type="entry name" value="ANKYRIN REPEAT AND PROTEIN KINASE DOMAIN-CONTAINING PROTEIN"/>
    <property type="match status" value="1"/>
</dbReference>
<evidence type="ECO:0000313" key="5">
    <source>
        <dbReference type="EMBL" id="KAF4749188.1"/>
    </source>
</evidence>
<dbReference type="InterPro" id="IPR002110">
    <property type="entry name" value="Ankyrin_rpt"/>
</dbReference>
<keyword evidence="2 3" id="KW-0040">ANK repeat</keyword>
<organism evidence="5 6">
    <name type="scientific">Perkinsus olseni</name>
    <name type="common">Perkinsus atlanticus</name>
    <dbReference type="NCBI Taxonomy" id="32597"/>
    <lineage>
        <taxon>Eukaryota</taxon>
        <taxon>Sar</taxon>
        <taxon>Alveolata</taxon>
        <taxon>Perkinsozoa</taxon>
        <taxon>Perkinsea</taxon>
        <taxon>Perkinsida</taxon>
        <taxon>Perkinsidae</taxon>
        <taxon>Perkinsus</taxon>
    </lineage>
</organism>
<dbReference type="InterPro" id="IPR036770">
    <property type="entry name" value="Ankyrin_rpt-contain_sf"/>
</dbReference>
<keyword evidence="1" id="KW-0677">Repeat</keyword>
<dbReference type="SMART" id="SM00248">
    <property type="entry name" value="ANK"/>
    <property type="match status" value="9"/>
</dbReference>
<reference evidence="5 6" key="1">
    <citation type="submission" date="2020-04" db="EMBL/GenBank/DDBJ databases">
        <title>Perkinsus olseni comparative genomics.</title>
        <authorList>
            <person name="Bogema D.R."/>
        </authorList>
    </citation>
    <scope>NUCLEOTIDE SEQUENCE [LARGE SCALE GENOMIC DNA]</scope>
    <source>
        <strain evidence="5 6">ATCC PRA-207</strain>
    </source>
</reference>
<comment type="caution">
    <text evidence="5">The sequence shown here is derived from an EMBL/GenBank/DDBJ whole genome shotgun (WGS) entry which is preliminary data.</text>
</comment>
<feature type="region of interest" description="Disordered" evidence="4">
    <location>
        <begin position="459"/>
        <end position="481"/>
    </location>
</feature>
<accession>A0A7J6TVC9</accession>